<dbReference type="STRING" id="6210.W6UHZ1"/>
<protein>
    <submittedName>
        <fullName evidence="1">Uncharacterized protein</fullName>
    </submittedName>
</protein>
<dbReference type="AlphaFoldDB" id="W6UHZ1"/>
<evidence type="ECO:0000313" key="1">
    <source>
        <dbReference type="EMBL" id="EUB60691.1"/>
    </source>
</evidence>
<dbReference type="Gene3D" id="3.40.50.300">
    <property type="entry name" value="P-loop containing nucleotide triphosphate hydrolases"/>
    <property type="match status" value="1"/>
</dbReference>
<name>W6UHZ1_ECHGR</name>
<dbReference type="RefSeq" id="XP_024351887.1">
    <property type="nucleotide sequence ID" value="XM_024493773.1"/>
</dbReference>
<dbReference type="GeneID" id="36340239"/>
<accession>W6UHZ1</accession>
<sequence length="180" mass="19939">MKVISQGQNYEGDFGNGLSTATDNLSNTEDYLNPAVLAALASVSHKSLQFSSKSTRPVVLAAYEIAMRAMYFINGLRDYDCLPDVEDKEGGTQALQTYDSDLLLLVTGYTSIKNYWNVVRFETRQEVVHAFNTFSVAKLPIYLLPTQTAGLRLDVQASAATVIIHNSNWNPQLNLKPMNP</sequence>
<dbReference type="KEGG" id="egl:EGR_04524"/>
<dbReference type="CTD" id="36340239"/>
<proteinExistence type="predicted"/>
<reference evidence="1 2" key="1">
    <citation type="journal article" date="2013" name="Nat. Genet.">
        <title>The genome of the hydatid tapeworm Echinococcus granulosus.</title>
        <authorList>
            <person name="Zheng H."/>
            <person name="Zhang W."/>
            <person name="Zhang L."/>
            <person name="Zhang Z."/>
            <person name="Li J."/>
            <person name="Lu G."/>
            <person name="Zhu Y."/>
            <person name="Wang Y."/>
            <person name="Huang Y."/>
            <person name="Liu J."/>
            <person name="Kang H."/>
            <person name="Chen J."/>
            <person name="Wang L."/>
            <person name="Chen A."/>
            <person name="Yu S."/>
            <person name="Gao Z."/>
            <person name="Jin L."/>
            <person name="Gu W."/>
            <person name="Wang Z."/>
            <person name="Zhao L."/>
            <person name="Shi B."/>
            <person name="Wen H."/>
            <person name="Lin R."/>
            <person name="Jones M.K."/>
            <person name="Brejova B."/>
            <person name="Vinar T."/>
            <person name="Zhao G."/>
            <person name="McManus D.P."/>
            <person name="Chen Z."/>
            <person name="Zhou Y."/>
            <person name="Wang S."/>
        </authorList>
    </citation>
    <scope>NUCLEOTIDE SEQUENCE [LARGE SCALE GENOMIC DNA]</scope>
</reference>
<dbReference type="Proteomes" id="UP000019149">
    <property type="component" value="Unassembled WGS sequence"/>
</dbReference>
<evidence type="ECO:0000313" key="2">
    <source>
        <dbReference type="Proteomes" id="UP000019149"/>
    </source>
</evidence>
<keyword evidence="2" id="KW-1185">Reference proteome</keyword>
<dbReference type="InterPro" id="IPR027417">
    <property type="entry name" value="P-loop_NTPase"/>
</dbReference>
<dbReference type="OrthoDB" id="448448at2759"/>
<organism evidence="1 2">
    <name type="scientific">Echinococcus granulosus</name>
    <name type="common">Hydatid tapeworm</name>
    <dbReference type="NCBI Taxonomy" id="6210"/>
    <lineage>
        <taxon>Eukaryota</taxon>
        <taxon>Metazoa</taxon>
        <taxon>Spiralia</taxon>
        <taxon>Lophotrochozoa</taxon>
        <taxon>Platyhelminthes</taxon>
        <taxon>Cestoda</taxon>
        <taxon>Eucestoda</taxon>
        <taxon>Cyclophyllidea</taxon>
        <taxon>Taeniidae</taxon>
        <taxon>Echinococcus</taxon>
        <taxon>Echinococcus granulosus group</taxon>
    </lineage>
</organism>
<dbReference type="EMBL" id="APAU02000028">
    <property type="protein sequence ID" value="EUB60691.1"/>
    <property type="molecule type" value="Genomic_DNA"/>
</dbReference>
<comment type="caution">
    <text evidence="1">The sequence shown here is derived from an EMBL/GenBank/DDBJ whole genome shotgun (WGS) entry which is preliminary data.</text>
</comment>
<gene>
    <name evidence="1" type="ORF">EGR_04524</name>
</gene>